<evidence type="ECO:0000313" key="2">
    <source>
        <dbReference type="EMBL" id="EQD36334.1"/>
    </source>
</evidence>
<proteinExistence type="predicted"/>
<sequence length="181" mass="19425">MAGVVPTPRTSRAGRKSIFDPVHGPIHFGPEMLTLLSSAPIQRLWGIRQTGLAHLVFPGANHTRLEHSLGTYWTARGMAEAIGLSTREREVVAAAGLLHDIGHPPFSHTLDGPLTEALGTTHEGIGRALVLGRAGPAVPPDRRLREALERAGISPRAVADLIDPPVRPEKHPLLRQLIHGA</sequence>
<dbReference type="AlphaFoldDB" id="T1A622"/>
<dbReference type="InterPro" id="IPR050135">
    <property type="entry name" value="dGTPase-like"/>
</dbReference>
<dbReference type="GO" id="GO:0006203">
    <property type="term" value="P:dGTP catabolic process"/>
    <property type="evidence" value="ECO:0007669"/>
    <property type="project" value="TreeGrafter"/>
</dbReference>
<organism evidence="2">
    <name type="scientific">mine drainage metagenome</name>
    <dbReference type="NCBI Taxonomy" id="410659"/>
    <lineage>
        <taxon>unclassified sequences</taxon>
        <taxon>metagenomes</taxon>
        <taxon>ecological metagenomes</taxon>
    </lineage>
</organism>
<feature type="non-terminal residue" evidence="2">
    <location>
        <position position="181"/>
    </location>
</feature>
<accession>T1A622</accession>
<reference evidence="2" key="1">
    <citation type="submission" date="2013-08" db="EMBL/GenBank/DDBJ databases">
        <authorList>
            <person name="Mendez C."/>
            <person name="Richter M."/>
            <person name="Ferrer M."/>
            <person name="Sanchez J."/>
        </authorList>
    </citation>
    <scope>NUCLEOTIDE SEQUENCE</scope>
</reference>
<dbReference type="SMART" id="SM00471">
    <property type="entry name" value="HDc"/>
    <property type="match status" value="1"/>
</dbReference>
<dbReference type="GO" id="GO:0008832">
    <property type="term" value="F:dGTPase activity"/>
    <property type="evidence" value="ECO:0007669"/>
    <property type="project" value="TreeGrafter"/>
</dbReference>
<dbReference type="InterPro" id="IPR003607">
    <property type="entry name" value="HD/PDEase_dom"/>
</dbReference>
<reference evidence="2" key="2">
    <citation type="journal article" date="2014" name="ISME J.">
        <title>Microbial stratification in low pH oxic and suboxic macroscopic growths along an acid mine drainage.</title>
        <authorList>
            <person name="Mendez-Garcia C."/>
            <person name="Mesa V."/>
            <person name="Sprenger R.R."/>
            <person name="Richter M."/>
            <person name="Diez M.S."/>
            <person name="Solano J."/>
            <person name="Bargiela R."/>
            <person name="Golyshina O.V."/>
            <person name="Manteca A."/>
            <person name="Ramos J.L."/>
            <person name="Gallego J.R."/>
            <person name="Llorente I."/>
            <person name="Martins Dos Santos V.A."/>
            <person name="Jensen O.N."/>
            <person name="Pelaez A.I."/>
            <person name="Sanchez J."/>
            <person name="Ferrer M."/>
        </authorList>
    </citation>
    <scope>NUCLEOTIDE SEQUENCE</scope>
</reference>
<dbReference type="CDD" id="cd00077">
    <property type="entry name" value="HDc"/>
    <property type="match status" value="1"/>
</dbReference>
<feature type="domain" description="HD/PDEase" evidence="1">
    <location>
        <begin position="60"/>
        <end position="174"/>
    </location>
</feature>
<name>T1A622_9ZZZZ</name>
<dbReference type="PANTHER" id="PTHR11373">
    <property type="entry name" value="DEOXYNUCLEOSIDE TRIPHOSPHATE TRIPHOSPHOHYDROLASE"/>
    <property type="match status" value="1"/>
</dbReference>
<dbReference type="Gene3D" id="1.10.3210.10">
    <property type="entry name" value="Hypothetical protein af1432"/>
    <property type="match status" value="1"/>
</dbReference>
<protein>
    <submittedName>
        <fullName evidence="2">Metal-dependent phosphohydrolase</fullName>
    </submittedName>
</protein>
<gene>
    <name evidence="2" type="ORF">B1A_17925</name>
</gene>
<comment type="caution">
    <text evidence="2">The sequence shown here is derived from an EMBL/GenBank/DDBJ whole genome shotgun (WGS) entry which is preliminary data.</text>
</comment>
<dbReference type="InterPro" id="IPR006674">
    <property type="entry name" value="HD_domain"/>
</dbReference>
<dbReference type="SUPFAM" id="SSF109604">
    <property type="entry name" value="HD-domain/PDEase-like"/>
    <property type="match status" value="1"/>
</dbReference>
<keyword evidence="2" id="KW-0378">Hydrolase</keyword>
<dbReference type="PANTHER" id="PTHR11373:SF4">
    <property type="entry name" value="DEOXYNUCLEOSIDE TRIPHOSPHATE TRIPHOSPHOHYDROLASE SAMHD1"/>
    <property type="match status" value="1"/>
</dbReference>
<dbReference type="Pfam" id="PF01966">
    <property type="entry name" value="HD"/>
    <property type="match status" value="1"/>
</dbReference>
<evidence type="ECO:0000259" key="1">
    <source>
        <dbReference type="SMART" id="SM00471"/>
    </source>
</evidence>
<dbReference type="EMBL" id="AUZX01013198">
    <property type="protein sequence ID" value="EQD36334.1"/>
    <property type="molecule type" value="Genomic_DNA"/>
</dbReference>